<keyword evidence="4" id="KW-1185">Reference proteome</keyword>
<dbReference type="AlphaFoldDB" id="A0AAN7CRV6"/>
<comment type="similarity">
    <text evidence="1">Belongs to the asaB hydroxylase/desaturase family.</text>
</comment>
<dbReference type="InterPro" id="IPR044053">
    <property type="entry name" value="AsaB-like"/>
</dbReference>
<dbReference type="EMBL" id="MU857679">
    <property type="protein sequence ID" value="KAK4246237.1"/>
    <property type="molecule type" value="Genomic_DNA"/>
</dbReference>
<reference evidence="3" key="2">
    <citation type="submission" date="2023-05" db="EMBL/GenBank/DDBJ databases">
        <authorList>
            <consortium name="Lawrence Berkeley National Laboratory"/>
            <person name="Steindorff A."/>
            <person name="Hensen N."/>
            <person name="Bonometti L."/>
            <person name="Westerberg I."/>
            <person name="Brannstrom I.O."/>
            <person name="Guillou S."/>
            <person name="Cros-Aarteil S."/>
            <person name="Calhoun S."/>
            <person name="Haridas S."/>
            <person name="Kuo A."/>
            <person name="Mondo S."/>
            <person name="Pangilinan J."/>
            <person name="Riley R."/>
            <person name="Labutti K."/>
            <person name="Andreopoulos B."/>
            <person name="Lipzen A."/>
            <person name="Chen C."/>
            <person name="Yanf M."/>
            <person name="Daum C."/>
            <person name="Ng V."/>
            <person name="Clum A."/>
            <person name="Ohm R."/>
            <person name="Martin F."/>
            <person name="Silar P."/>
            <person name="Natvig D."/>
            <person name="Lalanne C."/>
            <person name="Gautier V."/>
            <person name="Ament-Velasquez S.L."/>
            <person name="Kruys A."/>
            <person name="Hutchinson M.I."/>
            <person name="Powell A.J."/>
            <person name="Barry K."/>
            <person name="Miller A.N."/>
            <person name="Grigoriev I.V."/>
            <person name="Debuchy R."/>
            <person name="Gladieux P."/>
            <person name="Thoren M.H."/>
            <person name="Johannesson H."/>
        </authorList>
    </citation>
    <scope>NUCLEOTIDE SEQUENCE</scope>
    <source>
        <strain evidence="3">CBS 359.72</strain>
    </source>
</reference>
<feature type="region of interest" description="Disordered" evidence="2">
    <location>
        <begin position="206"/>
        <end position="226"/>
    </location>
</feature>
<evidence type="ECO:0000256" key="2">
    <source>
        <dbReference type="SAM" id="MobiDB-lite"/>
    </source>
</evidence>
<evidence type="ECO:0000313" key="4">
    <source>
        <dbReference type="Proteomes" id="UP001303647"/>
    </source>
</evidence>
<name>A0AAN7CRV6_9PEZI</name>
<dbReference type="PANTHER" id="PTHR34598">
    <property type="entry name" value="BLL6449 PROTEIN"/>
    <property type="match status" value="1"/>
</dbReference>
<accession>A0AAN7CRV6</accession>
<evidence type="ECO:0008006" key="5">
    <source>
        <dbReference type="Google" id="ProtNLM"/>
    </source>
</evidence>
<dbReference type="NCBIfam" id="NF041278">
    <property type="entry name" value="CmcJ_NvfI_EfuI"/>
    <property type="match status" value="1"/>
</dbReference>
<sequence length="310" mass="34483">MTTSGEFRYLDPASISPGIKPWTKVDGAYASFGLAPRRRSVANIRDSIQPDQPAQGHFGTDIDVSGFAVYHAPAQEKAFTDDAAVRNGYYAEVEALLRSKLPGIARVEIFDHTIRKHDPTSPRQPVQQVHVDQTPAAAEARVRRHLPAADVDGLLKRRFQIINVWRPISHPATDFPLAVVDWRTTKPEDLAPVDLLYPLRNRTVGDDNDDRGKEALPDLTNPASTEGYEVKGETYGVLPSDAHKFYYVKDMTPEEAMFIKCFDSRSEWRPGGRKGVAALTPHTAFIDPATPAGTKGRESIEVRCLVFYDE</sequence>
<dbReference type="Proteomes" id="UP001303647">
    <property type="component" value="Unassembled WGS sequence"/>
</dbReference>
<dbReference type="PANTHER" id="PTHR34598:SF4">
    <property type="entry name" value="7ALPHA-CEPHEM-METHOXYLASE P8 CHAIN RELATED PROTEIN"/>
    <property type="match status" value="1"/>
</dbReference>
<proteinExistence type="inferred from homology"/>
<evidence type="ECO:0000313" key="3">
    <source>
        <dbReference type="EMBL" id="KAK4246237.1"/>
    </source>
</evidence>
<protein>
    <recommendedName>
        <fullName evidence="5">Methyltransferase</fullName>
    </recommendedName>
</protein>
<gene>
    <name evidence="3" type="ORF">C7999DRAFT_15610</name>
</gene>
<organism evidence="3 4">
    <name type="scientific">Corynascus novoguineensis</name>
    <dbReference type="NCBI Taxonomy" id="1126955"/>
    <lineage>
        <taxon>Eukaryota</taxon>
        <taxon>Fungi</taxon>
        <taxon>Dikarya</taxon>
        <taxon>Ascomycota</taxon>
        <taxon>Pezizomycotina</taxon>
        <taxon>Sordariomycetes</taxon>
        <taxon>Sordariomycetidae</taxon>
        <taxon>Sordariales</taxon>
        <taxon>Chaetomiaceae</taxon>
        <taxon>Corynascus</taxon>
    </lineage>
</organism>
<comment type="caution">
    <text evidence="3">The sequence shown here is derived from an EMBL/GenBank/DDBJ whole genome shotgun (WGS) entry which is preliminary data.</text>
</comment>
<evidence type="ECO:0000256" key="1">
    <source>
        <dbReference type="ARBA" id="ARBA00023604"/>
    </source>
</evidence>
<dbReference type="GO" id="GO:0016491">
    <property type="term" value="F:oxidoreductase activity"/>
    <property type="evidence" value="ECO:0007669"/>
    <property type="project" value="InterPro"/>
</dbReference>
<reference evidence="3" key="1">
    <citation type="journal article" date="2023" name="Mol. Phylogenet. Evol.">
        <title>Genome-scale phylogeny and comparative genomics of the fungal order Sordariales.</title>
        <authorList>
            <person name="Hensen N."/>
            <person name="Bonometti L."/>
            <person name="Westerberg I."/>
            <person name="Brannstrom I.O."/>
            <person name="Guillou S."/>
            <person name="Cros-Aarteil S."/>
            <person name="Calhoun S."/>
            <person name="Haridas S."/>
            <person name="Kuo A."/>
            <person name="Mondo S."/>
            <person name="Pangilinan J."/>
            <person name="Riley R."/>
            <person name="LaButti K."/>
            <person name="Andreopoulos B."/>
            <person name="Lipzen A."/>
            <person name="Chen C."/>
            <person name="Yan M."/>
            <person name="Daum C."/>
            <person name="Ng V."/>
            <person name="Clum A."/>
            <person name="Steindorff A."/>
            <person name="Ohm R.A."/>
            <person name="Martin F."/>
            <person name="Silar P."/>
            <person name="Natvig D.O."/>
            <person name="Lalanne C."/>
            <person name="Gautier V."/>
            <person name="Ament-Velasquez S.L."/>
            <person name="Kruys A."/>
            <person name="Hutchinson M.I."/>
            <person name="Powell A.J."/>
            <person name="Barry K."/>
            <person name="Miller A.N."/>
            <person name="Grigoriev I.V."/>
            <person name="Debuchy R."/>
            <person name="Gladieux P."/>
            <person name="Hiltunen Thoren M."/>
            <person name="Johannesson H."/>
        </authorList>
    </citation>
    <scope>NUCLEOTIDE SEQUENCE</scope>
    <source>
        <strain evidence="3">CBS 359.72</strain>
    </source>
</reference>